<proteinExistence type="inferred from homology"/>
<evidence type="ECO:0000256" key="3">
    <source>
        <dbReference type="ARBA" id="ARBA00023125"/>
    </source>
</evidence>
<keyword evidence="3" id="KW-0238">DNA-binding</keyword>
<name>A0A0A3J451_9BACL</name>
<dbReference type="SUPFAM" id="SSF53850">
    <property type="entry name" value="Periplasmic binding protein-like II"/>
    <property type="match status" value="1"/>
</dbReference>
<dbReference type="FunFam" id="1.10.10.10:FF:000001">
    <property type="entry name" value="LysR family transcriptional regulator"/>
    <property type="match status" value="1"/>
</dbReference>
<dbReference type="Proteomes" id="UP000030595">
    <property type="component" value="Unassembled WGS sequence"/>
</dbReference>
<dbReference type="EMBL" id="JPVQ01000018">
    <property type="protein sequence ID" value="KGR90490.1"/>
    <property type="molecule type" value="Genomic_DNA"/>
</dbReference>
<comment type="similarity">
    <text evidence="1">Belongs to the LysR transcriptional regulatory family.</text>
</comment>
<gene>
    <name evidence="6" type="ORF">CD30_11145</name>
</gene>
<dbReference type="Gene3D" id="1.10.10.10">
    <property type="entry name" value="Winged helix-like DNA-binding domain superfamily/Winged helix DNA-binding domain"/>
    <property type="match status" value="1"/>
</dbReference>
<keyword evidence="4" id="KW-0804">Transcription</keyword>
<dbReference type="InterPro" id="IPR000847">
    <property type="entry name" value="LysR_HTH_N"/>
</dbReference>
<evidence type="ECO:0000313" key="6">
    <source>
        <dbReference type="EMBL" id="KGR90490.1"/>
    </source>
</evidence>
<accession>A0A0A3J451</accession>
<dbReference type="RefSeq" id="WP_036176636.1">
    <property type="nucleotide sequence ID" value="NZ_AVCZ01000018.1"/>
</dbReference>
<dbReference type="PROSITE" id="PS50931">
    <property type="entry name" value="HTH_LYSR"/>
    <property type="match status" value="1"/>
</dbReference>
<dbReference type="SUPFAM" id="SSF46785">
    <property type="entry name" value="Winged helix' DNA-binding domain"/>
    <property type="match status" value="1"/>
</dbReference>
<dbReference type="CDD" id="cd05466">
    <property type="entry name" value="PBP2_LTTR_substrate"/>
    <property type="match status" value="1"/>
</dbReference>
<organism evidence="6 7">
    <name type="scientific">Ureibacillus massiliensis 4400831 = CIP 108448 = CCUG 49529</name>
    <dbReference type="NCBI Taxonomy" id="1211035"/>
    <lineage>
        <taxon>Bacteria</taxon>
        <taxon>Bacillati</taxon>
        <taxon>Bacillota</taxon>
        <taxon>Bacilli</taxon>
        <taxon>Bacillales</taxon>
        <taxon>Caryophanaceae</taxon>
        <taxon>Ureibacillus</taxon>
    </lineage>
</organism>
<dbReference type="OrthoDB" id="63123at2"/>
<comment type="caution">
    <text evidence="6">The sequence shown here is derived from an EMBL/GenBank/DDBJ whole genome shotgun (WGS) entry which is preliminary data.</text>
</comment>
<dbReference type="InterPro" id="IPR036390">
    <property type="entry name" value="WH_DNA-bd_sf"/>
</dbReference>
<dbReference type="InterPro" id="IPR005119">
    <property type="entry name" value="LysR_subst-bd"/>
</dbReference>
<dbReference type="eggNOG" id="COG0583">
    <property type="taxonomic scope" value="Bacteria"/>
</dbReference>
<dbReference type="InterPro" id="IPR036388">
    <property type="entry name" value="WH-like_DNA-bd_sf"/>
</dbReference>
<dbReference type="GO" id="GO:0003700">
    <property type="term" value="F:DNA-binding transcription factor activity"/>
    <property type="evidence" value="ECO:0007669"/>
    <property type="project" value="InterPro"/>
</dbReference>
<evidence type="ECO:0000256" key="2">
    <source>
        <dbReference type="ARBA" id="ARBA00023015"/>
    </source>
</evidence>
<keyword evidence="2" id="KW-0805">Transcription regulation</keyword>
<dbReference type="PANTHER" id="PTHR30419">
    <property type="entry name" value="HTH-TYPE TRANSCRIPTIONAL REGULATOR YBHD"/>
    <property type="match status" value="1"/>
</dbReference>
<sequence>MSLLKYEIFNKVAEIGSFTRAGEILGLTQSAVSHAVSSLEKELGFPLIHRSKSGLKLTNDGQTILNAMRQVLQAEELLKQEAANINGVTSGTVKIGTFSSISSKWMPILIKKMEQNYPGIRIELREGDYYEIEQMLIDGEIDCGFLNGTYSNQFHFKPLFRDRLLCIVSSSSPLYLKESIDIEEVELEPFILTSYSGMNDVMTILELNNVKPTIRFELYDETGIVSMVEHGLGISILPELVLKTLPPKVRAIPLKQNCYRTIGLATKQKLSPATKIFIEVLMKWLSSNEKTSQIEYTKEI</sequence>
<dbReference type="PANTHER" id="PTHR30419:SF28">
    <property type="entry name" value="HTH-TYPE TRANSCRIPTIONAL REGULATOR BSDA"/>
    <property type="match status" value="1"/>
</dbReference>
<dbReference type="GO" id="GO:0003677">
    <property type="term" value="F:DNA binding"/>
    <property type="evidence" value="ECO:0007669"/>
    <property type="project" value="UniProtKB-KW"/>
</dbReference>
<feature type="domain" description="HTH lysR-type" evidence="5">
    <location>
        <begin position="1"/>
        <end position="58"/>
    </location>
</feature>
<keyword evidence="7" id="KW-1185">Reference proteome</keyword>
<evidence type="ECO:0000313" key="7">
    <source>
        <dbReference type="Proteomes" id="UP000030595"/>
    </source>
</evidence>
<reference evidence="6 7" key="1">
    <citation type="submission" date="2014-02" db="EMBL/GenBank/DDBJ databases">
        <title>Draft genome sequence of Lysinibacillus massiliensis CCUG 49529.</title>
        <authorList>
            <person name="Zhang F."/>
            <person name="Wang G."/>
            <person name="Zhang L."/>
        </authorList>
    </citation>
    <scope>NUCLEOTIDE SEQUENCE [LARGE SCALE GENOMIC DNA]</scope>
    <source>
        <strain evidence="6 7">CCUG 49529</strain>
    </source>
</reference>
<evidence type="ECO:0000256" key="1">
    <source>
        <dbReference type="ARBA" id="ARBA00009437"/>
    </source>
</evidence>
<dbReference type="InterPro" id="IPR050950">
    <property type="entry name" value="HTH-type_LysR_regulators"/>
</dbReference>
<dbReference type="GO" id="GO:0005829">
    <property type="term" value="C:cytosol"/>
    <property type="evidence" value="ECO:0007669"/>
    <property type="project" value="TreeGrafter"/>
</dbReference>
<evidence type="ECO:0000259" key="5">
    <source>
        <dbReference type="PROSITE" id="PS50931"/>
    </source>
</evidence>
<dbReference type="AlphaFoldDB" id="A0A0A3J451"/>
<dbReference type="Gene3D" id="3.40.190.290">
    <property type="match status" value="1"/>
</dbReference>
<dbReference type="Pfam" id="PF03466">
    <property type="entry name" value="LysR_substrate"/>
    <property type="match status" value="1"/>
</dbReference>
<protein>
    <submittedName>
        <fullName evidence="6">LysR family transcriptional regulator</fullName>
    </submittedName>
</protein>
<dbReference type="PRINTS" id="PR00039">
    <property type="entry name" value="HTHLYSR"/>
</dbReference>
<dbReference type="Pfam" id="PF00126">
    <property type="entry name" value="HTH_1"/>
    <property type="match status" value="1"/>
</dbReference>
<evidence type="ECO:0000256" key="4">
    <source>
        <dbReference type="ARBA" id="ARBA00023163"/>
    </source>
</evidence>